<organism evidence="3">
    <name type="scientific">freshwater metagenome</name>
    <dbReference type="NCBI Taxonomy" id="449393"/>
    <lineage>
        <taxon>unclassified sequences</taxon>
        <taxon>metagenomes</taxon>
        <taxon>ecological metagenomes</taxon>
    </lineage>
</organism>
<dbReference type="InterPro" id="IPR017438">
    <property type="entry name" value="ATP-NAD_kinase_N"/>
</dbReference>
<sequence length="337" mass="35435">MSEVRPIGLIVNPRSGNDVRRVIASAGSSTLEDKTSIVRRVVLGARVLGATHFVTHHEPHQIVRRATETLRGVTIDKVGEPIDNTEGDTTRAAAIMRERGCAAVIVLGGDGTNRAAAKGWPDMPVIPLSTGTNNAFPYWVEPTVAGSAAGLLATGVVVSDPTTLLPAKVVHVSMPDGVDELALIDAVAVADPWVGSLELFEPDTMRIAVLTRADPAAIGFSAVGGLLVPCSPEDERGVLVRFCPPGADPPVLLHAPTAPGHYAAIGILECRSLHLGDAIEVAGPVLLAFDGERKRRLRDGETAVFVVRRDGPRVIDVRAVMAAAAHQGVFVGQFPRT</sequence>
<dbReference type="AlphaFoldDB" id="A0A6J7PKM9"/>
<dbReference type="GO" id="GO:0006741">
    <property type="term" value="P:NADP+ biosynthetic process"/>
    <property type="evidence" value="ECO:0007669"/>
    <property type="project" value="InterPro"/>
</dbReference>
<dbReference type="EMBL" id="CAFBOS010000111">
    <property type="protein sequence ID" value="CAB5003252.1"/>
    <property type="molecule type" value="Genomic_DNA"/>
</dbReference>
<dbReference type="InterPro" id="IPR039065">
    <property type="entry name" value="AcoX-like"/>
</dbReference>
<dbReference type="Gene3D" id="3.40.50.10330">
    <property type="entry name" value="Probable inorganic polyphosphate/atp-NAD kinase, domain 1"/>
    <property type="match status" value="1"/>
</dbReference>
<evidence type="ECO:0000313" key="2">
    <source>
        <dbReference type="EMBL" id="CAB4814300.1"/>
    </source>
</evidence>
<accession>A0A6J7PKM9</accession>
<evidence type="ECO:0000313" key="3">
    <source>
        <dbReference type="EMBL" id="CAB5003252.1"/>
    </source>
</evidence>
<dbReference type="EMBL" id="CAFABA010000005">
    <property type="protein sequence ID" value="CAB4814300.1"/>
    <property type="molecule type" value="Genomic_DNA"/>
</dbReference>
<reference evidence="3" key="1">
    <citation type="submission" date="2020-05" db="EMBL/GenBank/DDBJ databases">
        <authorList>
            <person name="Chiriac C."/>
            <person name="Salcher M."/>
            <person name="Ghai R."/>
            <person name="Kavagutti S V."/>
        </authorList>
    </citation>
    <scope>NUCLEOTIDE SEQUENCE</scope>
</reference>
<dbReference type="SUPFAM" id="SSF111331">
    <property type="entry name" value="NAD kinase/diacylglycerol kinase-like"/>
    <property type="match status" value="1"/>
</dbReference>
<dbReference type="PANTHER" id="PTHR40697">
    <property type="entry name" value="ACETOIN CATABOLISM PROTEIN X"/>
    <property type="match status" value="1"/>
</dbReference>
<dbReference type="InterPro" id="IPR016064">
    <property type="entry name" value="NAD/diacylglycerol_kinase_sf"/>
</dbReference>
<dbReference type="InterPro" id="IPR002504">
    <property type="entry name" value="NADK"/>
</dbReference>
<name>A0A6J7PKM9_9ZZZZ</name>
<proteinExistence type="predicted"/>
<gene>
    <name evidence="1" type="ORF">UFOPK2754_01271</name>
    <name evidence="2" type="ORF">UFOPK3139_00238</name>
    <name evidence="3" type="ORF">UFOPK3967_01771</name>
</gene>
<dbReference type="EMBL" id="CAEZYR010000040">
    <property type="protein sequence ID" value="CAB4742496.1"/>
    <property type="molecule type" value="Genomic_DNA"/>
</dbReference>
<protein>
    <submittedName>
        <fullName evidence="3">Unannotated protein</fullName>
    </submittedName>
</protein>
<dbReference type="Pfam" id="PF01513">
    <property type="entry name" value="NAD_kinase"/>
    <property type="match status" value="1"/>
</dbReference>
<dbReference type="PANTHER" id="PTHR40697:SF3">
    <property type="entry name" value="ACETOIN CATABOLISM PROTEIN X"/>
    <property type="match status" value="1"/>
</dbReference>
<evidence type="ECO:0000313" key="1">
    <source>
        <dbReference type="EMBL" id="CAB4742496.1"/>
    </source>
</evidence>
<dbReference type="GO" id="GO:0003951">
    <property type="term" value="F:NAD+ kinase activity"/>
    <property type="evidence" value="ECO:0007669"/>
    <property type="project" value="InterPro"/>
</dbReference>